<evidence type="ECO:0000256" key="3">
    <source>
        <dbReference type="ARBA" id="ARBA00023315"/>
    </source>
</evidence>
<dbReference type="Gene3D" id="3.30.70.250">
    <property type="entry name" value="Malonyl-CoA ACP transacylase, ACP-binding"/>
    <property type="match status" value="1"/>
</dbReference>
<accession>A0A248TIJ0</accession>
<proteinExistence type="predicted"/>
<dbReference type="KEGG" id="bko:CKF48_11900"/>
<dbReference type="GO" id="GO:0004314">
    <property type="term" value="F:[acyl-carrier-protein] S-malonyltransferase activity"/>
    <property type="evidence" value="ECO:0007669"/>
    <property type="project" value="UniProtKB-EC"/>
</dbReference>
<keyword evidence="6" id="KW-1185">Reference proteome</keyword>
<protein>
    <recommendedName>
        <fullName evidence="1">[acyl-carrier-protein] S-malonyltransferase</fullName>
        <ecNumber evidence="1">2.3.1.39</ecNumber>
    </recommendedName>
</protein>
<evidence type="ECO:0000313" key="5">
    <source>
        <dbReference type="EMBL" id="ASV67949.1"/>
    </source>
</evidence>
<dbReference type="Proteomes" id="UP000215137">
    <property type="component" value="Chromosome"/>
</dbReference>
<dbReference type="SUPFAM" id="SSF52151">
    <property type="entry name" value="FabD/lysophospholipase-like"/>
    <property type="match status" value="1"/>
</dbReference>
<evidence type="ECO:0000256" key="1">
    <source>
        <dbReference type="ARBA" id="ARBA00013258"/>
    </source>
</evidence>
<dbReference type="InterPro" id="IPR001227">
    <property type="entry name" value="Ac_transferase_dom_sf"/>
</dbReference>
<dbReference type="OrthoDB" id="2829092at2"/>
<dbReference type="RefSeq" id="WP_095371518.1">
    <property type="nucleotide sequence ID" value="NZ_CP022983.1"/>
</dbReference>
<dbReference type="EC" id="2.3.1.39" evidence="1"/>
<dbReference type="GO" id="GO:0006633">
    <property type="term" value="P:fatty acid biosynthetic process"/>
    <property type="evidence" value="ECO:0007669"/>
    <property type="project" value="TreeGrafter"/>
</dbReference>
<organism evidence="5 6">
    <name type="scientific">Cytobacillus kochii</name>
    <dbReference type="NCBI Taxonomy" id="859143"/>
    <lineage>
        <taxon>Bacteria</taxon>
        <taxon>Bacillati</taxon>
        <taxon>Bacillota</taxon>
        <taxon>Bacilli</taxon>
        <taxon>Bacillales</taxon>
        <taxon>Bacillaceae</taxon>
        <taxon>Cytobacillus</taxon>
    </lineage>
</organism>
<gene>
    <name evidence="5" type="ORF">CKF48_11900</name>
</gene>
<name>A0A248TIJ0_9BACI</name>
<dbReference type="EMBL" id="CP022983">
    <property type="protein sequence ID" value="ASV67949.1"/>
    <property type="molecule type" value="Genomic_DNA"/>
</dbReference>
<keyword evidence="2" id="KW-0808">Transferase</keyword>
<evidence type="ECO:0000256" key="4">
    <source>
        <dbReference type="ARBA" id="ARBA00048462"/>
    </source>
</evidence>
<dbReference type="InterPro" id="IPR016035">
    <property type="entry name" value="Acyl_Trfase/lysoPLipase"/>
</dbReference>
<evidence type="ECO:0000313" key="6">
    <source>
        <dbReference type="Proteomes" id="UP000215137"/>
    </source>
</evidence>
<comment type="catalytic activity">
    <reaction evidence="4">
        <text>holo-[ACP] + malonyl-CoA = malonyl-[ACP] + CoA</text>
        <dbReference type="Rhea" id="RHEA:41792"/>
        <dbReference type="Rhea" id="RHEA-COMP:9623"/>
        <dbReference type="Rhea" id="RHEA-COMP:9685"/>
        <dbReference type="ChEBI" id="CHEBI:57287"/>
        <dbReference type="ChEBI" id="CHEBI:57384"/>
        <dbReference type="ChEBI" id="CHEBI:64479"/>
        <dbReference type="ChEBI" id="CHEBI:78449"/>
        <dbReference type="EC" id="2.3.1.39"/>
    </reaction>
</comment>
<reference evidence="5 6" key="1">
    <citation type="submission" date="2017-08" db="EMBL/GenBank/DDBJ databases">
        <title>Complete Genome Sequence of Bacillus kochii Oregon-R-modENCODE STRAIN BDGP4, isolated from Drosophila melanogaster gut.</title>
        <authorList>
            <person name="Wan K.H."/>
            <person name="Yu C."/>
            <person name="Park S."/>
            <person name="Hammonds A.S."/>
            <person name="Booth B.W."/>
            <person name="Celniker S.E."/>
        </authorList>
    </citation>
    <scope>NUCLEOTIDE SEQUENCE [LARGE SCALE GENOMIC DNA]</scope>
    <source>
        <strain evidence="5 6">BDGP4</strain>
    </source>
</reference>
<dbReference type="InterPro" id="IPR050858">
    <property type="entry name" value="Mal-CoA-ACP_Trans/PKS_FabD"/>
</dbReference>
<dbReference type="Gene3D" id="3.40.366.10">
    <property type="entry name" value="Malonyl-Coenzyme A Acyl Carrier Protein, domain 2"/>
    <property type="match status" value="1"/>
</dbReference>
<dbReference type="PANTHER" id="PTHR42681">
    <property type="entry name" value="MALONYL-COA-ACYL CARRIER PROTEIN TRANSACYLASE, MITOCHONDRIAL"/>
    <property type="match status" value="1"/>
</dbReference>
<keyword evidence="3" id="KW-0012">Acyltransferase</keyword>
<dbReference type="PANTHER" id="PTHR42681:SF1">
    <property type="entry name" value="MALONYL-COA-ACYL CARRIER PROTEIN TRANSACYLASE, MITOCHONDRIAL"/>
    <property type="match status" value="1"/>
</dbReference>
<sequence>MTNRGDIARTSIVTISSALYKLIRNEISQPDFYLGPSLGQVNAIHCSGSLDFTDTVKMIQAMCLMEAEEKRNKGNGVYFFYNIDTEVLDDHITELRNKGCTLEPCMYGTSNQMIVNGDTKSLEELSSKISPLGGLGITIPYGPPGHCSLLQSVKERFENEFMPMIKPVNPIKPLVSNVTATPLYTGKEIANELVNQYTKPVQWYQSLKFLAENNVQKLIVVGPGNFVAKSLQFTDIDFEVESYLVAEEINKICTRSSSSSIGG</sequence>
<evidence type="ECO:0000256" key="2">
    <source>
        <dbReference type="ARBA" id="ARBA00022679"/>
    </source>
</evidence>
<dbReference type="AlphaFoldDB" id="A0A248TIJ0"/>